<keyword evidence="5" id="KW-0472">Membrane</keyword>
<feature type="transmembrane region" description="Helical" evidence="5">
    <location>
        <begin position="36"/>
        <end position="58"/>
    </location>
</feature>
<evidence type="ECO:0000313" key="7">
    <source>
        <dbReference type="Proteomes" id="UP001515480"/>
    </source>
</evidence>
<protein>
    <recommendedName>
        <fullName evidence="8">Polyprenol reductase</fullName>
    </recommendedName>
</protein>
<evidence type="ECO:0000256" key="1">
    <source>
        <dbReference type="ARBA" id="ARBA00022603"/>
    </source>
</evidence>
<evidence type="ECO:0000256" key="2">
    <source>
        <dbReference type="ARBA" id="ARBA00022679"/>
    </source>
</evidence>
<reference evidence="6 7" key="1">
    <citation type="journal article" date="2024" name="Science">
        <title>Giant polyketide synthase enzymes in the biosynthesis of giant marine polyether toxins.</title>
        <authorList>
            <person name="Fallon T.R."/>
            <person name="Shende V.V."/>
            <person name="Wierzbicki I.H."/>
            <person name="Pendleton A.L."/>
            <person name="Watervoot N.F."/>
            <person name="Auber R.P."/>
            <person name="Gonzalez D.J."/>
            <person name="Wisecaver J.H."/>
            <person name="Moore B.S."/>
        </authorList>
    </citation>
    <scope>NUCLEOTIDE SEQUENCE [LARGE SCALE GENOMIC DNA]</scope>
    <source>
        <strain evidence="6 7">12B1</strain>
    </source>
</reference>
<dbReference type="EMBL" id="JBGBPQ010000002">
    <property type="protein sequence ID" value="KAL1528624.1"/>
    <property type="molecule type" value="Genomic_DNA"/>
</dbReference>
<keyword evidence="4" id="KW-0256">Endoplasmic reticulum</keyword>
<dbReference type="InterPro" id="IPR024960">
    <property type="entry name" value="PEMT/MFAP"/>
</dbReference>
<organism evidence="6 7">
    <name type="scientific">Prymnesium parvum</name>
    <name type="common">Toxic golden alga</name>
    <dbReference type="NCBI Taxonomy" id="97485"/>
    <lineage>
        <taxon>Eukaryota</taxon>
        <taxon>Haptista</taxon>
        <taxon>Haptophyta</taxon>
        <taxon>Prymnesiophyceae</taxon>
        <taxon>Prymnesiales</taxon>
        <taxon>Prymnesiaceae</taxon>
        <taxon>Prymnesium</taxon>
    </lineage>
</organism>
<dbReference type="GO" id="GO:0032259">
    <property type="term" value="P:methylation"/>
    <property type="evidence" value="ECO:0007669"/>
    <property type="project" value="UniProtKB-KW"/>
</dbReference>
<proteinExistence type="predicted"/>
<comment type="caution">
    <text evidence="6">The sequence shown here is derived from an EMBL/GenBank/DDBJ whole genome shotgun (WGS) entry which is preliminary data.</text>
</comment>
<evidence type="ECO:0000256" key="4">
    <source>
        <dbReference type="ARBA" id="ARBA00022824"/>
    </source>
</evidence>
<dbReference type="PANTHER" id="PTHR15458">
    <property type="entry name" value="PHOSPHATIDYLETHANOLAMINE N-METHYLTRANSFERASE"/>
    <property type="match status" value="1"/>
</dbReference>
<keyword evidence="5" id="KW-1133">Transmembrane helix</keyword>
<keyword evidence="7" id="KW-1185">Reference proteome</keyword>
<keyword evidence="2" id="KW-0808">Transferase</keyword>
<name>A0AB34K826_PRYPA</name>
<evidence type="ECO:0000313" key="6">
    <source>
        <dbReference type="EMBL" id="KAL1528624.1"/>
    </source>
</evidence>
<feature type="transmembrane region" description="Helical" evidence="5">
    <location>
        <begin position="195"/>
        <end position="217"/>
    </location>
</feature>
<dbReference type="GO" id="GO:0008757">
    <property type="term" value="F:S-adenosylmethionine-dependent methyltransferase activity"/>
    <property type="evidence" value="ECO:0007669"/>
    <property type="project" value="InterPro"/>
</dbReference>
<sequence>MLPLLAAPWACGFNPFRVFMRPPPPPPPPPPPAFHIPVELALFLALFCCWAVPAFLLLSRAKTTVGSPLAKKAKTATGKEVPKDVIRRQEAYASQSTSVLDRVLQISVWGGLIIPMVWVFATQESPSASEQLTTWFNLSLAQLTNGKITANFQVAAFLLFIERATYTWVHSFSASFMKFVKSPLGRALGEKPLDVVLNLFFINKTIQMGTFIGWYFYIIDFESPFVHGYAWHTVTRLQWVLLAQALVIGQGLNMAIYRAIGKSGVYYGYRLGMDVPWVVGFPFNVGIPHPQYIGACLTCFGVNAWCATETHLQNGWLNLTMLQILYYVYMGMVEDFM</sequence>
<feature type="transmembrane region" description="Helical" evidence="5">
    <location>
        <begin position="237"/>
        <end position="260"/>
    </location>
</feature>
<dbReference type="SUPFAM" id="SSF101447">
    <property type="entry name" value="Formin homology 2 domain (FH2 domain)"/>
    <property type="match status" value="1"/>
</dbReference>
<dbReference type="Proteomes" id="UP001515480">
    <property type="component" value="Unassembled WGS sequence"/>
</dbReference>
<evidence type="ECO:0000256" key="3">
    <source>
        <dbReference type="ARBA" id="ARBA00022691"/>
    </source>
</evidence>
<keyword evidence="3" id="KW-0949">S-adenosyl-L-methionine</keyword>
<dbReference type="AlphaFoldDB" id="A0AB34K826"/>
<dbReference type="PANTHER" id="PTHR15458:SF5">
    <property type="entry name" value="PHOSPHATIDYLETHANOLAMINE N-METHYLTRANSFERASE"/>
    <property type="match status" value="1"/>
</dbReference>
<keyword evidence="5" id="KW-0812">Transmembrane</keyword>
<evidence type="ECO:0008006" key="8">
    <source>
        <dbReference type="Google" id="ProtNLM"/>
    </source>
</evidence>
<gene>
    <name evidence="6" type="ORF">AB1Y20_009962</name>
</gene>
<dbReference type="GO" id="GO:0006656">
    <property type="term" value="P:phosphatidylcholine biosynthetic process"/>
    <property type="evidence" value="ECO:0007669"/>
    <property type="project" value="InterPro"/>
</dbReference>
<keyword evidence="1" id="KW-0489">Methyltransferase</keyword>
<accession>A0AB34K826</accession>
<evidence type="ECO:0000256" key="5">
    <source>
        <dbReference type="SAM" id="Phobius"/>
    </source>
</evidence>